<dbReference type="AlphaFoldDB" id="A0A7K1KUD6"/>
<dbReference type="GO" id="GO:0008168">
    <property type="term" value="F:methyltransferase activity"/>
    <property type="evidence" value="ECO:0007669"/>
    <property type="project" value="UniProtKB-KW"/>
</dbReference>
<dbReference type="InterPro" id="IPR006764">
    <property type="entry name" value="SAM_dep_MeTrfase_SAV2177_type"/>
</dbReference>
<dbReference type="EMBL" id="WOFH01000001">
    <property type="protein sequence ID" value="MUN35655.1"/>
    <property type="molecule type" value="Genomic_DNA"/>
</dbReference>
<organism evidence="1 2">
    <name type="scientific">Actinomadura litoris</name>
    <dbReference type="NCBI Taxonomy" id="2678616"/>
    <lineage>
        <taxon>Bacteria</taxon>
        <taxon>Bacillati</taxon>
        <taxon>Actinomycetota</taxon>
        <taxon>Actinomycetes</taxon>
        <taxon>Streptosporangiales</taxon>
        <taxon>Thermomonosporaceae</taxon>
        <taxon>Actinomadura</taxon>
    </lineage>
</organism>
<dbReference type="Gene3D" id="3.40.50.150">
    <property type="entry name" value="Vaccinia Virus protein VP39"/>
    <property type="match status" value="1"/>
</dbReference>
<keyword evidence="2" id="KW-1185">Reference proteome</keyword>
<keyword evidence="1" id="KW-0808">Transferase</keyword>
<dbReference type="GO" id="GO:0032259">
    <property type="term" value="P:methylation"/>
    <property type="evidence" value="ECO:0007669"/>
    <property type="project" value="UniProtKB-KW"/>
</dbReference>
<accession>A0A7K1KUD6</accession>
<dbReference type="InterPro" id="IPR029063">
    <property type="entry name" value="SAM-dependent_MTases_sf"/>
</dbReference>
<evidence type="ECO:0000313" key="2">
    <source>
        <dbReference type="Proteomes" id="UP000432015"/>
    </source>
</evidence>
<reference evidence="1 2" key="1">
    <citation type="submission" date="2019-11" db="EMBL/GenBank/DDBJ databases">
        <authorList>
            <person name="Cao P."/>
        </authorList>
    </citation>
    <scope>NUCLEOTIDE SEQUENCE [LARGE SCALE GENOMIC DNA]</scope>
    <source>
        <strain evidence="1 2">NEAU-AAG5</strain>
    </source>
</reference>
<dbReference type="PIRSF" id="PIRSF017393">
    <property type="entry name" value="MTase_SAV2177"/>
    <property type="match status" value="1"/>
</dbReference>
<proteinExistence type="predicted"/>
<name>A0A7K1KUD6_9ACTN</name>
<dbReference type="RefSeq" id="WP_156214558.1">
    <property type="nucleotide sequence ID" value="NZ_WOFH01000001.1"/>
</dbReference>
<evidence type="ECO:0000313" key="1">
    <source>
        <dbReference type="EMBL" id="MUN35655.1"/>
    </source>
</evidence>
<gene>
    <name evidence="1" type="ORF">GNZ18_03450</name>
</gene>
<dbReference type="Proteomes" id="UP000432015">
    <property type="component" value="Unassembled WGS sequence"/>
</dbReference>
<sequence length="273" mass="30136">MTHDSQDDSIKRNLDTSIPHSARVWNYWLGGKDNYPPDRAAGDHFIATFPSIVEIARQSRLLLGRVVRHLAGDEGIRQFLDIGTGLPTVDNTHELAQRVAPDARIVYVDNDPLVLTHARALLTSTPEGRTAYIDADLRSPDQIVQKAADTLDFDEPIALMLMGILGHIPDEAQPHTIVRNLVDALPSGSFLSIWDGVNVVTGDALEAAQEDYNEGDADPYYLRSPEEITQFFDGMELLDPGVVTISHWRPAPDAEERGNLREVDALCGVARKP</sequence>
<keyword evidence="1" id="KW-0489">Methyltransferase</keyword>
<comment type="caution">
    <text evidence="1">The sequence shown here is derived from an EMBL/GenBank/DDBJ whole genome shotgun (WGS) entry which is preliminary data.</text>
</comment>
<protein>
    <submittedName>
        <fullName evidence="1">SAM-dependent methyltransferase</fullName>
    </submittedName>
</protein>
<dbReference type="Pfam" id="PF04672">
    <property type="entry name" value="Methyltransf_19"/>
    <property type="match status" value="1"/>
</dbReference>
<dbReference type="SUPFAM" id="SSF53335">
    <property type="entry name" value="S-adenosyl-L-methionine-dependent methyltransferases"/>
    <property type="match status" value="1"/>
</dbReference>